<dbReference type="SUPFAM" id="SSF50129">
    <property type="entry name" value="GroES-like"/>
    <property type="match status" value="1"/>
</dbReference>
<dbReference type="AlphaFoldDB" id="A0A4R4Y084"/>
<feature type="domain" description="Enoyl reductase (ER)" evidence="2">
    <location>
        <begin position="10"/>
        <end position="289"/>
    </location>
</feature>
<organism evidence="3 4">
    <name type="scientific">Nonomuraea terrae</name>
    <dbReference type="NCBI Taxonomy" id="2530383"/>
    <lineage>
        <taxon>Bacteria</taxon>
        <taxon>Bacillati</taxon>
        <taxon>Actinomycetota</taxon>
        <taxon>Actinomycetes</taxon>
        <taxon>Streptosporangiales</taxon>
        <taxon>Streptosporangiaceae</taxon>
        <taxon>Nonomuraea</taxon>
    </lineage>
</organism>
<dbReference type="InterPro" id="IPR002364">
    <property type="entry name" value="Quin_OxRdtase/zeta-crystal_CS"/>
</dbReference>
<dbReference type="SUPFAM" id="SSF51735">
    <property type="entry name" value="NAD(P)-binding Rossmann-fold domains"/>
    <property type="match status" value="1"/>
</dbReference>
<dbReference type="InterPro" id="IPR036291">
    <property type="entry name" value="NAD(P)-bd_dom_sf"/>
</dbReference>
<sequence>MRAARFHEYGGPSVIRLDEVPTPRPGPGQVLVEVAATSFNPSEAGLRSGLLRGVFGTALPRTLGWDLSGTVVETGAGVTALTPGDRVYGLVAETAAEYVVAPADLLARAPETIPLADAAAVPVAGLTAWQAVHEHARLAPGQRVLVNGAGGGVGLFAVQFAKLAGAYVVATAGPRSAAAVRRLGADEVVDYTSDPLPGGMDVVLNLAALPHEAAGALAGLGRRIVTIATPVEGGTHFVARDDPAQLGRIAALIDEGSVTVEVAESHPLTELAEIHRRAEAGDTRGKIVLRV</sequence>
<reference evidence="3 4" key="1">
    <citation type="submission" date="2019-03" db="EMBL/GenBank/DDBJ databases">
        <title>Draft genome sequences of novel Actinobacteria.</title>
        <authorList>
            <person name="Sahin N."/>
            <person name="Ay H."/>
            <person name="Saygin H."/>
        </authorList>
    </citation>
    <scope>NUCLEOTIDE SEQUENCE [LARGE SCALE GENOMIC DNA]</scope>
    <source>
        <strain evidence="3 4">CH32</strain>
    </source>
</reference>
<evidence type="ECO:0000313" key="4">
    <source>
        <dbReference type="Proteomes" id="UP000295302"/>
    </source>
</evidence>
<dbReference type="Gene3D" id="3.90.180.10">
    <property type="entry name" value="Medium-chain alcohol dehydrogenases, catalytic domain"/>
    <property type="match status" value="1"/>
</dbReference>
<dbReference type="PANTHER" id="PTHR11695">
    <property type="entry name" value="ALCOHOL DEHYDROGENASE RELATED"/>
    <property type="match status" value="1"/>
</dbReference>
<accession>A0A4R4Y084</accession>
<dbReference type="GO" id="GO:0016491">
    <property type="term" value="F:oxidoreductase activity"/>
    <property type="evidence" value="ECO:0007669"/>
    <property type="project" value="UniProtKB-KW"/>
</dbReference>
<dbReference type="PROSITE" id="PS01162">
    <property type="entry name" value="QOR_ZETA_CRYSTAL"/>
    <property type="match status" value="1"/>
</dbReference>
<proteinExistence type="predicted"/>
<dbReference type="PANTHER" id="PTHR11695:SF294">
    <property type="entry name" value="RETICULON-4-INTERACTING PROTEIN 1, MITOCHONDRIAL"/>
    <property type="match status" value="1"/>
</dbReference>
<dbReference type="Pfam" id="PF13602">
    <property type="entry name" value="ADH_zinc_N_2"/>
    <property type="match status" value="1"/>
</dbReference>
<evidence type="ECO:0000313" key="3">
    <source>
        <dbReference type="EMBL" id="TDD37601.1"/>
    </source>
</evidence>
<dbReference type="InterPro" id="IPR020843">
    <property type="entry name" value="ER"/>
</dbReference>
<dbReference type="GO" id="GO:0008270">
    <property type="term" value="F:zinc ion binding"/>
    <property type="evidence" value="ECO:0007669"/>
    <property type="project" value="InterPro"/>
</dbReference>
<dbReference type="Pfam" id="PF08240">
    <property type="entry name" value="ADH_N"/>
    <property type="match status" value="1"/>
</dbReference>
<dbReference type="EMBL" id="SMKQ01000186">
    <property type="protein sequence ID" value="TDD37601.1"/>
    <property type="molecule type" value="Genomic_DNA"/>
</dbReference>
<name>A0A4R4Y084_9ACTN</name>
<keyword evidence="4" id="KW-1185">Reference proteome</keyword>
<dbReference type="Gene3D" id="3.40.50.720">
    <property type="entry name" value="NAD(P)-binding Rossmann-like Domain"/>
    <property type="match status" value="1"/>
</dbReference>
<dbReference type="InterPro" id="IPR050700">
    <property type="entry name" value="YIM1/Zinc_Alcohol_DH_Fams"/>
</dbReference>
<dbReference type="InterPro" id="IPR013154">
    <property type="entry name" value="ADH-like_N"/>
</dbReference>
<protein>
    <submittedName>
        <fullName evidence="3">NADP-dependent oxidoreductase</fullName>
    </submittedName>
</protein>
<evidence type="ECO:0000259" key="2">
    <source>
        <dbReference type="SMART" id="SM00829"/>
    </source>
</evidence>
<gene>
    <name evidence="3" type="ORF">E1286_37085</name>
</gene>
<keyword evidence="1" id="KW-0560">Oxidoreductase</keyword>
<comment type="caution">
    <text evidence="3">The sequence shown here is derived from an EMBL/GenBank/DDBJ whole genome shotgun (WGS) entry which is preliminary data.</text>
</comment>
<dbReference type="Proteomes" id="UP000295302">
    <property type="component" value="Unassembled WGS sequence"/>
</dbReference>
<dbReference type="OrthoDB" id="9801186at2"/>
<dbReference type="SMART" id="SM00829">
    <property type="entry name" value="PKS_ER"/>
    <property type="match status" value="1"/>
</dbReference>
<dbReference type="CDD" id="cd05289">
    <property type="entry name" value="MDR_like_2"/>
    <property type="match status" value="1"/>
</dbReference>
<dbReference type="InterPro" id="IPR011032">
    <property type="entry name" value="GroES-like_sf"/>
</dbReference>
<evidence type="ECO:0000256" key="1">
    <source>
        <dbReference type="ARBA" id="ARBA00023002"/>
    </source>
</evidence>